<dbReference type="InterPro" id="IPR043917">
    <property type="entry name" value="DUF5753"/>
</dbReference>
<organism evidence="2 3">
    <name type="scientific">Streptomyces griseus</name>
    <dbReference type="NCBI Taxonomy" id="1911"/>
    <lineage>
        <taxon>Bacteria</taxon>
        <taxon>Bacillati</taxon>
        <taxon>Actinomycetota</taxon>
        <taxon>Actinomycetes</taxon>
        <taxon>Kitasatosporales</taxon>
        <taxon>Streptomycetaceae</taxon>
        <taxon>Streptomyces</taxon>
    </lineage>
</organism>
<dbReference type="AlphaFoldDB" id="A0A380MS43"/>
<gene>
    <name evidence="2" type="ORF">NCTC7807_00919</name>
</gene>
<protein>
    <submittedName>
        <fullName evidence="2">Transcriptional regulator</fullName>
    </submittedName>
</protein>
<dbReference type="SMART" id="SM00530">
    <property type="entry name" value="HTH_XRE"/>
    <property type="match status" value="1"/>
</dbReference>
<dbReference type="PROSITE" id="PS50943">
    <property type="entry name" value="HTH_CROC1"/>
    <property type="match status" value="1"/>
</dbReference>
<sequence length="276" mass="30675">MVNRRELDPERSPSAAFGALLRRLRDERGWTQDQLGEHVGCSGAHISALEIGRRPPTQRLATRCDQALGARGRLVSQSQAVRHTALIEGFPQYIGYEERAMEVRLYEVGVIPGLLQTQEYASALEADAVRREAITPDQAEERVRLVEMRQAALDRSPAPLLFVVLDEGCVLRPMGTPEIMDAQFAKLLEFAERPHTVLQIAPFSMGARRPLSLPLTVLTMRDRSLISYAESSQHGRLERNSEAVLPLLAAYHQLQAEAMSQAASVAMIEQLRKGTS</sequence>
<dbReference type="EMBL" id="UHID01000001">
    <property type="protein sequence ID" value="SUO94531.1"/>
    <property type="molecule type" value="Genomic_DNA"/>
</dbReference>
<evidence type="ECO:0000313" key="2">
    <source>
        <dbReference type="EMBL" id="SUO94531.1"/>
    </source>
</evidence>
<name>A0A380MS43_STRGR</name>
<dbReference type="RefSeq" id="WP_100457765.1">
    <property type="nucleotide sequence ID" value="NZ_UHID01000001.1"/>
</dbReference>
<dbReference type="InterPro" id="IPR010982">
    <property type="entry name" value="Lambda_DNA-bd_dom_sf"/>
</dbReference>
<reference evidence="2 3" key="1">
    <citation type="submission" date="2018-06" db="EMBL/GenBank/DDBJ databases">
        <authorList>
            <consortium name="Pathogen Informatics"/>
            <person name="Doyle S."/>
        </authorList>
    </citation>
    <scope>NUCLEOTIDE SEQUENCE [LARGE SCALE GENOMIC DNA]</scope>
    <source>
        <strain evidence="2 3">NCTC7807</strain>
    </source>
</reference>
<proteinExistence type="predicted"/>
<evidence type="ECO:0000259" key="1">
    <source>
        <dbReference type="PROSITE" id="PS50943"/>
    </source>
</evidence>
<dbReference type="InterPro" id="IPR001387">
    <property type="entry name" value="Cro/C1-type_HTH"/>
</dbReference>
<dbReference type="GO" id="GO:0003677">
    <property type="term" value="F:DNA binding"/>
    <property type="evidence" value="ECO:0007669"/>
    <property type="project" value="InterPro"/>
</dbReference>
<dbReference type="Proteomes" id="UP000254150">
    <property type="component" value="Unassembled WGS sequence"/>
</dbReference>
<dbReference type="Pfam" id="PF19054">
    <property type="entry name" value="DUF5753"/>
    <property type="match status" value="1"/>
</dbReference>
<feature type="domain" description="HTH cro/C1-type" evidence="1">
    <location>
        <begin position="21"/>
        <end position="75"/>
    </location>
</feature>
<evidence type="ECO:0000313" key="3">
    <source>
        <dbReference type="Proteomes" id="UP000254150"/>
    </source>
</evidence>
<dbReference type="GeneID" id="95068721"/>
<dbReference type="SUPFAM" id="SSF47413">
    <property type="entry name" value="lambda repressor-like DNA-binding domains"/>
    <property type="match status" value="1"/>
</dbReference>
<dbReference type="CDD" id="cd00093">
    <property type="entry name" value="HTH_XRE"/>
    <property type="match status" value="1"/>
</dbReference>
<dbReference type="Gene3D" id="1.10.260.40">
    <property type="entry name" value="lambda repressor-like DNA-binding domains"/>
    <property type="match status" value="1"/>
</dbReference>
<dbReference type="Pfam" id="PF13560">
    <property type="entry name" value="HTH_31"/>
    <property type="match status" value="1"/>
</dbReference>
<accession>A0A380MS43</accession>